<dbReference type="CDD" id="cd03784">
    <property type="entry name" value="GT1_Gtf-like"/>
    <property type="match status" value="1"/>
</dbReference>
<dbReference type="InterPro" id="IPR010610">
    <property type="entry name" value="EryCIII-like_C"/>
</dbReference>
<dbReference type="Proteomes" id="UP001620295">
    <property type="component" value="Unassembled WGS sequence"/>
</dbReference>
<dbReference type="InterPro" id="IPR048284">
    <property type="entry name" value="EryCIII-like_N"/>
</dbReference>
<proteinExistence type="inferred from homology"/>
<evidence type="ECO:0000256" key="1">
    <source>
        <dbReference type="ARBA" id="ARBA00006962"/>
    </source>
</evidence>
<reference evidence="6 7" key="1">
    <citation type="submission" date="2024-11" db="EMBL/GenBank/DDBJ databases">
        <title>The Natural Products Discovery Center: Release of the First 8490 Sequenced Strains for Exploring Actinobacteria Biosynthetic Diversity.</title>
        <authorList>
            <person name="Kalkreuter E."/>
            <person name="Kautsar S.A."/>
            <person name="Yang D."/>
            <person name="Bader C.D."/>
            <person name="Teijaro C.N."/>
            <person name="Fluegel L."/>
            <person name="Davis C.M."/>
            <person name="Simpson J.R."/>
            <person name="Lauterbach L."/>
            <person name="Steele A.D."/>
            <person name="Gui C."/>
            <person name="Meng S."/>
            <person name="Li G."/>
            <person name="Viehrig K."/>
            <person name="Ye F."/>
            <person name="Su P."/>
            <person name="Kiefer A.F."/>
            <person name="Nichols A."/>
            <person name="Cepeda A.J."/>
            <person name="Yan W."/>
            <person name="Fan B."/>
            <person name="Jiang Y."/>
            <person name="Adhikari A."/>
            <person name="Zheng C.-J."/>
            <person name="Schuster L."/>
            <person name="Cowan T.M."/>
            <person name="Smanski M.J."/>
            <person name="Chevrette M.G."/>
            <person name="De Carvalho L.P.S."/>
            <person name="Shen B."/>
        </authorList>
    </citation>
    <scope>NUCLEOTIDE SEQUENCE [LARGE SCALE GENOMIC DNA]</scope>
    <source>
        <strain evidence="6 7">NPDC020863</strain>
    </source>
</reference>
<dbReference type="SUPFAM" id="SSF53756">
    <property type="entry name" value="UDP-Glycosyltransferase/glycogen phosphorylase"/>
    <property type="match status" value="1"/>
</dbReference>
<comment type="similarity">
    <text evidence="1">Belongs to the glycosyltransferase 28 family.</text>
</comment>
<evidence type="ECO:0000256" key="2">
    <source>
        <dbReference type="ARBA" id="ARBA00022676"/>
    </source>
</evidence>
<keyword evidence="3" id="KW-0808">Transferase</keyword>
<gene>
    <name evidence="6" type="ORF">ACI2L5_17840</name>
</gene>
<keyword evidence="2" id="KW-0328">Glycosyltransferase</keyword>
<evidence type="ECO:0000259" key="5">
    <source>
        <dbReference type="Pfam" id="PF21036"/>
    </source>
</evidence>
<dbReference type="InterPro" id="IPR050426">
    <property type="entry name" value="Glycosyltransferase_28"/>
</dbReference>
<sequence>MRVLMTTTPSPSHLAPMIPLAWALRAAGHEVLVMGQPDIQKTAHSAGLTSVSVGAPYYGNDSVLPYLPPGIRPLQALGRNNKEVLPGAAKVYATHARYMVRGYLDVARDWRPDLVVGEQFDYTSLMIGGALGVPAVHHRWGVDPLTGPARPIAAIFLDGLCRRLGMDGLPEPHAVLDPCPPSLQDPDATPGTPIRFVPFNGVGTRPTWVTEPRAGRRVCVTLGRQTLVTNGLPLLRHVLEAFEALETSDGAQDGDVEAVVTVDPRFRDQVGAVPSAVRIVDPTPLNLFLHTCDAVIHHGGCGSALTATAAGLPQLVLPQLLDQFTVGDGLAASGAGISLDTAAAQDDPERVRAAVSALLTDEGHRRAAAELADEVRNMPSPAQVAADLEQLVATAADRAPAPAPALAAAS</sequence>
<dbReference type="Pfam" id="PF21036">
    <property type="entry name" value="EryCIII-like_N"/>
    <property type="match status" value="1"/>
</dbReference>
<evidence type="ECO:0000259" key="4">
    <source>
        <dbReference type="Pfam" id="PF06722"/>
    </source>
</evidence>
<dbReference type="PANTHER" id="PTHR48050:SF13">
    <property type="entry name" value="STEROL 3-BETA-GLUCOSYLTRANSFERASE UGT80A2"/>
    <property type="match status" value="1"/>
</dbReference>
<evidence type="ECO:0000313" key="7">
    <source>
        <dbReference type="Proteomes" id="UP001620295"/>
    </source>
</evidence>
<dbReference type="RefSeq" id="WP_358703184.1">
    <property type="nucleotide sequence ID" value="NZ_JBFACG010000009.1"/>
</dbReference>
<dbReference type="EMBL" id="JBJDQH010000005">
    <property type="protein sequence ID" value="MFK4266782.1"/>
    <property type="molecule type" value="Genomic_DNA"/>
</dbReference>
<protein>
    <submittedName>
        <fullName evidence="6">Nucleotide disphospho-sugar-binding domain-containing protein</fullName>
    </submittedName>
</protein>
<feature type="domain" description="Erythromycin biosynthesis protein CIII-like C-terminal" evidence="4">
    <location>
        <begin position="251"/>
        <end position="391"/>
    </location>
</feature>
<dbReference type="PANTHER" id="PTHR48050">
    <property type="entry name" value="STEROL 3-BETA-GLUCOSYLTRANSFERASE"/>
    <property type="match status" value="1"/>
</dbReference>
<dbReference type="Pfam" id="PF06722">
    <property type="entry name" value="EryCIII-like_C"/>
    <property type="match status" value="1"/>
</dbReference>
<evidence type="ECO:0000313" key="6">
    <source>
        <dbReference type="EMBL" id="MFK4266782.1"/>
    </source>
</evidence>
<feature type="domain" description="Erythromycin biosynthesis protein CIII-like N-terminal" evidence="5">
    <location>
        <begin position="22"/>
        <end position="223"/>
    </location>
</feature>
<evidence type="ECO:0000256" key="3">
    <source>
        <dbReference type="ARBA" id="ARBA00022679"/>
    </source>
</evidence>
<accession>A0ABW8LLJ0</accession>
<name>A0ABW8LLJ0_9ACTN</name>
<comment type="caution">
    <text evidence="6">The sequence shown here is derived from an EMBL/GenBank/DDBJ whole genome shotgun (WGS) entry which is preliminary data.</text>
</comment>
<organism evidence="6 7">
    <name type="scientific">Streptomyces milbemycinicus</name>
    <dbReference type="NCBI Taxonomy" id="476552"/>
    <lineage>
        <taxon>Bacteria</taxon>
        <taxon>Bacillati</taxon>
        <taxon>Actinomycetota</taxon>
        <taxon>Actinomycetes</taxon>
        <taxon>Kitasatosporales</taxon>
        <taxon>Streptomycetaceae</taxon>
        <taxon>Streptomyces</taxon>
    </lineage>
</organism>
<dbReference type="Gene3D" id="3.40.50.2000">
    <property type="entry name" value="Glycogen Phosphorylase B"/>
    <property type="match status" value="2"/>
</dbReference>
<keyword evidence="7" id="KW-1185">Reference proteome</keyword>
<dbReference type="InterPro" id="IPR002213">
    <property type="entry name" value="UDP_glucos_trans"/>
</dbReference>